<keyword evidence="7" id="KW-0732">Signal</keyword>
<keyword evidence="5 7" id="KW-1015">Disulfide bond</keyword>
<dbReference type="CDD" id="cd23507">
    <property type="entry name" value="hydrophobin_I"/>
    <property type="match status" value="1"/>
</dbReference>
<feature type="chain" id="PRO_5043107550" description="Hydrophobin" evidence="7">
    <location>
        <begin position="18"/>
        <end position="121"/>
    </location>
</feature>
<dbReference type="SMART" id="SM00075">
    <property type="entry name" value="HYDRO"/>
    <property type="match status" value="1"/>
</dbReference>
<evidence type="ECO:0000256" key="6">
    <source>
        <dbReference type="ARBA" id="ARBA00093546"/>
    </source>
</evidence>
<evidence type="ECO:0000256" key="2">
    <source>
        <dbReference type="ARBA" id="ARBA00010446"/>
    </source>
</evidence>
<evidence type="ECO:0000313" key="8">
    <source>
        <dbReference type="EMBL" id="KAK6983793.1"/>
    </source>
</evidence>
<evidence type="ECO:0000256" key="3">
    <source>
        <dbReference type="ARBA" id="ARBA00022512"/>
    </source>
</evidence>
<sequence>MLLKPFVLVSFMLGVRLHPPPTYTYLSPPSLFQLSHLTSADSPTSLFCCKMVTSLQDPDVQALLNLLDVVLSGPMMVGLDCTPLPIKLGSTCSANNDAQAVVCDEDLIGGLIATNCSAPTL</sequence>
<protein>
    <recommendedName>
        <fullName evidence="7">Hydrophobin</fullName>
    </recommendedName>
</protein>
<organism evidence="8 9">
    <name type="scientific">Favolaschia claudopus</name>
    <dbReference type="NCBI Taxonomy" id="2862362"/>
    <lineage>
        <taxon>Eukaryota</taxon>
        <taxon>Fungi</taxon>
        <taxon>Dikarya</taxon>
        <taxon>Basidiomycota</taxon>
        <taxon>Agaricomycotina</taxon>
        <taxon>Agaricomycetes</taxon>
        <taxon>Agaricomycetidae</taxon>
        <taxon>Agaricales</taxon>
        <taxon>Marasmiineae</taxon>
        <taxon>Mycenaceae</taxon>
        <taxon>Favolaschia</taxon>
    </lineage>
</organism>
<dbReference type="Proteomes" id="UP001362999">
    <property type="component" value="Unassembled WGS sequence"/>
</dbReference>
<keyword evidence="3 7" id="KW-0134">Cell wall</keyword>
<evidence type="ECO:0000256" key="4">
    <source>
        <dbReference type="ARBA" id="ARBA00022525"/>
    </source>
</evidence>
<dbReference type="EMBL" id="JAWWNJ010000147">
    <property type="protein sequence ID" value="KAK6983793.1"/>
    <property type="molecule type" value="Genomic_DNA"/>
</dbReference>
<evidence type="ECO:0000313" key="9">
    <source>
        <dbReference type="Proteomes" id="UP001362999"/>
    </source>
</evidence>
<dbReference type="Pfam" id="PF01185">
    <property type="entry name" value="Hydrophobin"/>
    <property type="match status" value="1"/>
</dbReference>
<comment type="similarity">
    <text evidence="2 7">Belongs to the fungal hydrophobin family.</text>
</comment>
<keyword evidence="4 7" id="KW-0964">Secreted</keyword>
<dbReference type="GO" id="GO:0005199">
    <property type="term" value="F:structural constituent of cell wall"/>
    <property type="evidence" value="ECO:0007669"/>
    <property type="project" value="InterPro"/>
</dbReference>
<comment type="caution">
    <text evidence="8">The sequence shown here is derived from an EMBL/GenBank/DDBJ whole genome shotgun (WGS) entry which is preliminary data.</text>
</comment>
<dbReference type="AlphaFoldDB" id="A0AAV9ZHI1"/>
<comment type="subunit">
    <text evidence="6">Self-assembles to form functional amyloid fibrils called rodlets. Self-assembly into fibrillar rodlets occurs spontaneously at hydrophobic:hydrophilic interfaces and the rodlets further associate laterally to form amphipathic monolayers.</text>
</comment>
<evidence type="ECO:0000256" key="1">
    <source>
        <dbReference type="ARBA" id="ARBA00004191"/>
    </source>
</evidence>
<name>A0AAV9ZHI1_9AGAR</name>
<evidence type="ECO:0000256" key="5">
    <source>
        <dbReference type="ARBA" id="ARBA00023157"/>
    </source>
</evidence>
<dbReference type="GO" id="GO:0009277">
    <property type="term" value="C:fungal-type cell wall"/>
    <property type="evidence" value="ECO:0007669"/>
    <property type="project" value="InterPro"/>
</dbReference>
<accession>A0AAV9ZHI1</accession>
<keyword evidence="9" id="KW-1185">Reference proteome</keyword>
<comment type="subcellular location">
    <subcellularLocation>
        <location evidence="1 7">Secreted</location>
        <location evidence="1 7">Cell wall</location>
    </subcellularLocation>
</comment>
<evidence type="ECO:0000256" key="7">
    <source>
        <dbReference type="RuleBase" id="RU365009"/>
    </source>
</evidence>
<dbReference type="InterPro" id="IPR001338">
    <property type="entry name" value="Class_I_Hydrophobin"/>
</dbReference>
<reference evidence="8 9" key="1">
    <citation type="journal article" date="2024" name="J Genomics">
        <title>Draft genome sequencing and assembly of Favolaschia claudopus CIRM-BRFM 2984 isolated from oak limbs.</title>
        <authorList>
            <person name="Navarro D."/>
            <person name="Drula E."/>
            <person name="Chaduli D."/>
            <person name="Cazenave R."/>
            <person name="Ahrendt S."/>
            <person name="Wang J."/>
            <person name="Lipzen A."/>
            <person name="Daum C."/>
            <person name="Barry K."/>
            <person name="Grigoriev I.V."/>
            <person name="Favel A."/>
            <person name="Rosso M.N."/>
            <person name="Martin F."/>
        </authorList>
    </citation>
    <scope>NUCLEOTIDE SEQUENCE [LARGE SCALE GENOMIC DNA]</scope>
    <source>
        <strain evidence="8 9">CIRM-BRFM 2984</strain>
    </source>
</reference>
<feature type="signal peptide" evidence="7">
    <location>
        <begin position="1"/>
        <end position="17"/>
    </location>
</feature>
<proteinExistence type="inferred from homology"/>
<gene>
    <name evidence="8" type="ORF">R3P38DRAFT_409349</name>
</gene>